<sequence>AAGVARALAEEGADALPLAGLVVAVKDNIDAAGFPTTAALPVSAYQPEESATVVARLEAAGAVVLGKTNLDQLATGLVGTRSPYGEVRGAEDPELVSGGSSSGSAVAV</sequence>
<evidence type="ECO:0000313" key="4">
    <source>
        <dbReference type="Proteomes" id="UP000266634"/>
    </source>
</evidence>
<dbReference type="InterPro" id="IPR000120">
    <property type="entry name" value="Amidase"/>
</dbReference>
<feature type="compositionally biased region" description="Low complexity" evidence="1">
    <location>
        <begin position="96"/>
        <end position="108"/>
    </location>
</feature>
<evidence type="ECO:0000259" key="2">
    <source>
        <dbReference type="Pfam" id="PF01425"/>
    </source>
</evidence>
<organism evidence="3 4">
    <name type="scientific">Clavibacter michiganensis subsp. insidiosus</name>
    <dbReference type="NCBI Taxonomy" id="33014"/>
    <lineage>
        <taxon>Bacteria</taxon>
        <taxon>Bacillati</taxon>
        <taxon>Actinomycetota</taxon>
        <taxon>Actinomycetes</taxon>
        <taxon>Micrococcales</taxon>
        <taxon>Microbacteriaceae</taxon>
        <taxon>Clavibacter</taxon>
    </lineage>
</organism>
<dbReference type="SUPFAM" id="SSF75304">
    <property type="entry name" value="Amidase signature (AS) enzymes"/>
    <property type="match status" value="1"/>
</dbReference>
<feature type="non-terminal residue" evidence="3">
    <location>
        <position position="108"/>
    </location>
</feature>
<dbReference type="InterPro" id="IPR023631">
    <property type="entry name" value="Amidase_dom"/>
</dbReference>
<dbReference type="Gene3D" id="3.90.1300.10">
    <property type="entry name" value="Amidase signature (AS) domain"/>
    <property type="match status" value="1"/>
</dbReference>
<evidence type="ECO:0000256" key="1">
    <source>
        <dbReference type="SAM" id="MobiDB-lite"/>
    </source>
</evidence>
<dbReference type="PANTHER" id="PTHR11895:SF169">
    <property type="entry name" value="GLUTAMYL-TRNA(GLN) AMIDOTRANSFERASE"/>
    <property type="match status" value="1"/>
</dbReference>
<protein>
    <submittedName>
        <fullName evidence="3">Allophanate hydrolase</fullName>
    </submittedName>
</protein>
<feature type="domain" description="Amidase" evidence="2">
    <location>
        <begin position="9"/>
        <end position="108"/>
    </location>
</feature>
<feature type="region of interest" description="Disordered" evidence="1">
    <location>
        <begin position="81"/>
        <end position="108"/>
    </location>
</feature>
<reference evidence="3 4" key="1">
    <citation type="submission" date="2018-08" db="EMBL/GenBank/DDBJ databases">
        <title>Genome Sequence of Clavibacter michiganensis Subspecies type strains, and the Atypical Peach-Colored Strains Isolated from Tomato.</title>
        <authorList>
            <person name="Osdaghi E."/>
            <person name="Portier P."/>
            <person name="Briand M."/>
            <person name="Jacques M.-A."/>
        </authorList>
    </citation>
    <scope>NUCLEOTIDE SEQUENCE [LARGE SCALE GENOMIC DNA]</scope>
    <source>
        <strain evidence="3 4">CFBP 6488</strain>
    </source>
</reference>
<keyword evidence="3" id="KW-0378">Hydrolase</keyword>
<proteinExistence type="predicted"/>
<accession>A0A399NR79</accession>
<dbReference type="PANTHER" id="PTHR11895">
    <property type="entry name" value="TRANSAMIDASE"/>
    <property type="match status" value="1"/>
</dbReference>
<dbReference type="GO" id="GO:0016787">
    <property type="term" value="F:hydrolase activity"/>
    <property type="evidence" value="ECO:0007669"/>
    <property type="project" value="UniProtKB-KW"/>
</dbReference>
<dbReference type="Pfam" id="PF01425">
    <property type="entry name" value="Amidase"/>
    <property type="match status" value="1"/>
</dbReference>
<dbReference type="Proteomes" id="UP000266634">
    <property type="component" value="Unassembled WGS sequence"/>
</dbReference>
<dbReference type="EMBL" id="QWEA01001738">
    <property type="protein sequence ID" value="RII96680.1"/>
    <property type="molecule type" value="Genomic_DNA"/>
</dbReference>
<name>A0A399NR79_9MICO</name>
<comment type="caution">
    <text evidence="3">The sequence shown here is derived from an EMBL/GenBank/DDBJ whole genome shotgun (WGS) entry which is preliminary data.</text>
</comment>
<gene>
    <name evidence="3" type="ORF">DZF93_20610</name>
</gene>
<evidence type="ECO:0000313" key="3">
    <source>
        <dbReference type="EMBL" id="RII96680.1"/>
    </source>
</evidence>
<dbReference type="InterPro" id="IPR036928">
    <property type="entry name" value="AS_sf"/>
</dbReference>
<feature type="non-terminal residue" evidence="3">
    <location>
        <position position="1"/>
    </location>
</feature>
<dbReference type="AlphaFoldDB" id="A0A399NR79"/>